<feature type="region of interest" description="Disordered" evidence="1">
    <location>
        <begin position="572"/>
        <end position="942"/>
    </location>
</feature>
<evidence type="ECO:0000313" key="2">
    <source>
        <dbReference type="EMBL" id="KAJ2893686.1"/>
    </source>
</evidence>
<feature type="compositionally biased region" description="Basic and acidic residues" evidence="1">
    <location>
        <begin position="457"/>
        <end position="466"/>
    </location>
</feature>
<feature type="region of interest" description="Disordered" evidence="1">
    <location>
        <begin position="457"/>
        <end position="538"/>
    </location>
</feature>
<feature type="compositionally biased region" description="Polar residues" evidence="1">
    <location>
        <begin position="478"/>
        <end position="487"/>
    </location>
</feature>
<feature type="compositionally biased region" description="Low complexity" evidence="1">
    <location>
        <begin position="696"/>
        <end position="707"/>
    </location>
</feature>
<feature type="compositionally biased region" description="Low complexity" evidence="1">
    <location>
        <begin position="613"/>
        <end position="623"/>
    </location>
</feature>
<evidence type="ECO:0000256" key="1">
    <source>
        <dbReference type="SAM" id="MobiDB-lite"/>
    </source>
</evidence>
<evidence type="ECO:0000313" key="3">
    <source>
        <dbReference type="Proteomes" id="UP001201980"/>
    </source>
</evidence>
<comment type="caution">
    <text evidence="2">The sequence shown here is derived from an EMBL/GenBank/DDBJ whole genome shotgun (WGS) entry which is preliminary data.</text>
</comment>
<feature type="compositionally biased region" description="Low complexity" evidence="1">
    <location>
        <begin position="654"/>
        <end position="666"/>
    </location>
</feature>
<gene>
    <name evidence="2" type="ORF">MKZ38_008333</name>
</gene>
<reference evidence="2" key="1">
    <citation type="submission" date="2022-07" db="EMBL/GenBank/DDBJ databases">
        <title>Draft genome sequence of Zalerion maritima ATCC 34329, a (micro)plastics degrading marine fungus.</title>
        <authorList>
            <person name="Paco A."/>
            <person name="Goncalves M.F.M."/>
            <person name="Rocha-Santos T.A.P."/>
            <person name="Alves A."/>
        </authorList>
    </citation>
    <scope>NUCLEOTIDE SEQUENCE</scope>
    <source>
        <strain evidence="2">ATCC 34329</strain>
    </source>
</reference>
<feature type="compositionally biased region" description="Basic and acidic residues" evidence="1">
    <location>
        <begin position="593"/>
        <end position="604"/>
    </location>
</feature>
<dbReference type="Proteomes" id="UP001201980">
    <property type="component" value="Unassembled WGS sequence"/>
</dbReference>
<feature type="compositionally biased region" description="Basic and acidic residues" evidence="1">
    <location>
        <begin position="748"/>
        <end position="760"/>
    </location>
</feature>
<feature type="compositionally biased region" description="Basic residues" evidence="1">
    <location>
        <begin position="667"/>
        <end position="677"/>
    </location>
</feature>
<accession>A0AAD5RI10</accession>
<name>A0AAD5RI10_9PEZI</name>
<feature type="compositionally biased region" description="Basic and acidic residues" evidence="1">
    <location>
        <begin position="844"/>
        <end position="858"/>
    </location>
</feature>
<dbReference type="EMBL" id="JAKWBI020000578">
    <property type="protein sequence ID" value="KAJ2893686.1"/>
    <property type="molecule type" value="Genomic_DNA"/>
</dbReference>
<feature type="compositionally biased region" description="Basic and acidic residues" evidence="1">
    <location>
        <begin position="678"/>
        <end position="690"/>
    </location>
</feature>
<dbReference type="AlphaFoldDB" id="A0AAD5RI10"/>
<proteinExistence type="predicted"/>
<feature type="compositionally biased region" description="Basic and acidic residues" evidence="1">
    <location>
        <begin position="518"/>
        <end position="527"/>
    </location>
</feature>
<feature type="compositionally biased region" description="Polar residues" evidence="1">
    <location>
        <begin position="529"/>
        <end position="538"/>
    </location>
</feature>
<feature type="compositionally biased region" description="Basic and acidic residues" evidence="1">
    <location>
        <begin position="880"/>
        <end position="892"/>
    </location>
</feature>
<organism evidence="2 3">
    <name type="scientific">Zalerion maritima</name>
    <dbReference type="NCBI Taxonomy" id="339359"/>
    <lineage>
        <taxon>Eukaryota</taxon>
        <taxon>Fungi</taxon>
        <taxon>Dikarya</taxon>
        <taxon>Ascomycota</taxon>
        <taxon>Pezizomycotina</taxon>
        <taxon>Sordariomycetes</taxon>
        <taxon>Lulworthiomycetidae</taxon>
        <taxon>Lulworthiales</taxon>
        <taxon>Lulworthiaceae</taxon>
        <taxon>Zalerion</taxon>
    </lineage>
</organism>
<feature type="region of interest" description="Disordered" evidence="1">
    <location>
        <begin position="332"/>
        <end position="405"/>
    </location>
</feature>
<feature type="compositionally biased region" description="Low complexity" evidence="1">
    <location>
        <begin position="789"/>
        <end position="802"/>
    </location>
</feature>
<sequence length="942" mass="103669">MARHISDLAMMCDCCDCLPESFRSAIIPRSKATDISTNNNNAGTGFRGKDISLPLPALPEPSYALQNMAAYTPQPRPRVEPWTDAPLDVKALARLLVLLSANLRDIDYVLVDRAPLLFWGVNRPSARITIHVPDAMKIRLQIFARNNQYSQSNDWTIIQALPLQPAPRQIEFLVRMTPPRVRPQQLRKVDVHFVSQKTFLNYDVSNEAGGDGTSVNSQILSPEGVLEQQSRFLKNAYRTVTGQYSIKASIDDIMDLIAVCQCEGVLMHRYKCPTTTDLEFLDVIEQGYPGAAEILRNTFHPNSDKMEAEDEDAGSRIRDSWKNTEGAELYKADKPTSSATALHPQPGMVSNEFPRAGPTDSKAWPPRTPRAKAYPLNPPAAQFATRRNENLPQERSASPGLMTKETLELRERKSCGTGYLQDSKGNYLAGKFDGIYRTAGPKGQSVTTDIFGKEIAASKRRVEEAPAVRSRPSHRPDSTTSASTMNSSKRRSSINGDGHAVGGVQNVDSKRKVTLTKGPDRDSHRGVIETSSGNLTNPIAENVKKNEKKHEKHSALSYANAVGTYSTFTFDSESGVGGPSSATGPRLHNARKNYPDAKKCDGRNPHILGEEASSSVYSRSSPPRTRPKGGSGKTSEYPQVPASPGSTRREKLPRPSSSKKISSPARPRSHRHSHPRRREAPSRRGSETSYRHQRRTSPTSPTSKSKSNPIHSKRHTPRTSRHPTTSKQRRRELEESFSVQSRRRHLPKKDASKPKPDFLDKCGNLFFGTSTVGTGARGGGGSRTDRRVSSASDSAGSSMAGRISSSFKRKAGLLPSSPSPPRTRTPKTRSFSPRRGSRSGTGGEWERERRSERETDVRPRRRRASSSPPAASGRAGGGGRSRENKKQDEGRGDGSSSSKGREKEHHRGTHRRSSHGSASGSGKNGARRRRRSHSGGDEERRL</sequence>
<feature type="compositionally biased region" description="Basic residues" evidence="1">
    <location>
        <begin position="711"/>
        <end position="721"/>
    </location>
</feature>
<keyword evidence="3" id="KW-1185">Reference proteome</keyword>
<protein>
    <submittedName>
        <fullName evidence="2">Uncharacterized protein</fullName>
    </submittedName>
</protein>